<evidence type="ECO:0000313" key="8">
    <source>
        <dbReference type="EMBL" id="MEE3715394.1"/>
    </source>
</evidence>
<evidence type="ECO:0000256" key="3">
    <source>
        <dbReference type="ARBA" id="ARBA00023015"/>
    </source>
</evidence>
<dbReference type="AlphaFoldDB" id="A0AAW9PV83"/>
<dbReference type="GO" id="GO:0006355">
    <property type="term" value="P:regulation of DNA-templated transcription"/>
    <property type="evidence" value="ECO:0007669"/>
    <property type="project" value="TreeGrafter"/>
</dbReference>
<dbReference type="GO" id="GO:0000976">
    <property type="term" value="F:transcription cis-regulatory region binding"/>
    <property type="evidence" value="ECO:0007669"/>
    <property type="project" value="TreeGrafter"/>
</dbReference>
<dbReference type="Gene3D" id="3.40.50.2300">
    <property type="match status" value="1"/>
</dbReference>
<dbReference type="EMBL" id="JAZBJZ010000003">
    <property type="protein sequence ID" value="MEE3715394.1"/>
    <property type="molecule type" value="Genomic_DNA"/>
</dbReference>
<evidence type="ECO:0000256" key="5">
    <source>
        <dbReference type="ARBA" id="ARBA00023163"/>
    </source>
</evidence>
<dbReference type="PROSITE" id="PS50110">
    <property type="entry name" value="RESPONSE_REGULATORY"/>
    <property type="match status" value="1"/>
</dbReference>
<keyword evidence="1 6" id="KW-0597">Phosphoprotein</keyword>
<keyword evidence="5" id="KW-0804">Transcription</keyword>
<reference evidence="8" key="1">
    <citation type="submission" date="2024-01" db="EMBL/GenBank/DDBJ databases">
        <title>Bank of Algae and Cyanobacteria of the Azores (BACA) strain genomes.</title>
        <authorList>
            <person name="Luz R."/>
            <person name="Cordeiro R."/>
            <person name="Fonseca A."/>
            <person name="Goncalves V."/>
        </authorList>
    </citation>
    <scope>NUCLEOTIDE SEQUENCE</scope>
    <source>
        <strain evidence="8">BACA0141</strain>
    </source>
</reference>
<dbReference type="GO" id="GO:0005829">
    <property type="term" value="C:cytosol"/>
    <property type="evidence" value="ECO:0007669"/>
    <property type="project" value="TreeGrafter"/>
</dbReference>
<dbReference type="GO" id="GO:0000156">
    <property type="term" value="F:phosphorelay response regulator activity"/>
    <property type="evidence" value="ECO:0007669"/>
    <property type="project" value="TreeGrafter"/>
</dbReference>
<evidence type="ECO:0000256" key="6">
    <source>
        <dbReference type="PROSITE-ProRule" id="PRU00169"/>
    </source>
</evidence>
<organism evidence="8 9">
    <name type="scientific">Tumidithrix elongata BACA0141</name>
    <dbReference type="NCBI Taxonomy" id="2716417"/>
    <lineage>
        <taxon>Bacteria</taxon>
        <taxon>Bacillati</taxon>
        <taxon>Cyanobacteriota</taxon>
        <taxon>Cyanophyceae</taxon>
        <taxon>Pseudanabaenales</taxon>
        <taxon>Pseudanabaenaceae</taxon>
        <taxon>Tumidithrix</taxon>
        <taxon>Tumidithrix elongata</taxon>
    </lineage>
</organism>
<accession>A0AAW9PV83</accession>
<dbReference type="PANTHER" id="PTHR48111:SF1">
    <property type="entry name" value="TWO-COMPONENT RESPONSE REGULATOR ORR33"/>
    <property type="match status" value="1"/>
</dbReference>
<dbReference type="SMART" id="SM00448">
    <property type="entry name" value="REC"/>
    <property type="match status" value="1"/>
</dbReference>
<gene>
    <name evidence="8" type="ORF">V2H45_01390</name>
</gene>
<dbReference type="GO" id="GO:0032993">
    <property type="term" value="C:protein-DNA complex"/>
    <property type="evidence" value="ECO:0007669"/>
    <property type="project" value="TreeGrafter"/>
</dbReference>
<dbReference type="InterPro" id="IPR011006">
    <property type="entry name" value="CheY-like_superfamily"/>
</dbReference>
<dbReference type="Pfam" id="PF00072">
    <property type="entry name" value="Response_reg"/>
    <property type="match status" value="1"/>
</dbReference>
<evidence type="ECO:0000259" key="7">
    <source>
        <dbReference type="PROSITE" id="PS50110"/>
    </source>
</evidence>
<dbReference type="InterPro" id="IPR001789">
    <property type="entry name" value="Sig_transdc_resp-reg_receiver"/>
</dbReference>
<dbReference type="CDD" id="cd19920">
    <property type="entry name" value="REC_PA4781-like"/>
    <property type="match status" value="1"/>
</dbReference>
<keyword evidence="2" id="KW-0902">Two-component regulatory system</keyword>
<dbReference type="SUPFAM" id="SSF52172">
    <property type="entry name" value="CheY-like"/>
    <property type="match status" value="1"/>
</dbReference>
<keyword evidence="4" id="KW-0238">DNA-binding</keyword>
<feature type="domain" description="Response regulatory" evidence="7">
    <location>
        <begin position="10"/>
        <end position="127"/>
    </location>
</feature>
<dbReference type="InterPro" id="IPR039420">
    <property type="entry name" value="WalR-like"/>
</dbReference>
<evidence type="ECO:0000256" key="1">
    <source>
        <dbReference type="ARBA" id="ARBA00022553"/>
    </source>
</evidence>
<evidence type="ECO:0000256" key="2">
    <source>
        <dbReference type="ARBA" id="ARBA00023012"/>
    </source>
</evidence>
<dbReference type="RefSeq" id="WP_330481816.1">
    <property type="nucleotide sequence ID" value="NZ_JAZBJZ010000003.1"/>
</dbReference>
<evidence type="ECO:0000313" key="9">
    <source>
        <dbReference type="Proteomes" id="UP001333818"/>
    </source>
</evidence>
<dbReference type="PANTHER" id="PTHR48111">
    <property type="entry name" value="REGULATOR OF RPOS"/>
    <property type="match status" value="1"/>
</dbReference>
<keyword evidence="3" id="KW-0805">Transcription regulation</keyword>
<evidence type="ECO:0000256" key="4">
    <source>
        <dbReference type="ARBA" id="ARBA00023125"/>
    </source>
</evidence>
<name>A0AAW9PV83_9CYAN</name>
<proteinExistence type="predicted"/>
<feature type="modified residue" description="4-aspartylphosphate" evidence="6">
    <location>
        <position position="59"/>
    </location>
</feature>
<protein>
    <submittedName>
        <fullName evidence="8">Response regulator</fullName>
    </submittedName>
</protein>
<sequence>MTEPKQSSGTILAVDDNPTNLSVLVDLLKADGFKVLVADRGELAIKQLQRVQPDMILLDVMMPPGIDGFETCRRIKANPETQDIPVIFMTALSDTSNKLEGFSVGAIDYLTKPIDGEEVLARVRTHLAIDSLRKTLIAQNSSLQTEASPTLASSTGSSIGNPKLLREKFTQSFDTISQIKPQLAASYWELLASLEQNLKEIQQEILGDVVENPKPKQPAIEIDTTGIINPWRELLQNKITLEQAIATLVDPKGNVALNLIDAEISTRFTKEFKGIRHLPALIPLLLWQGYYYLGCPIEIPDLELQKLSDLIRVKIKLVRVSAKSCTAWFAARFNNAS</sequence>
<comment type="caution">
    <text evidence="8">The sequence shown here is derived from an EMBL/GenBank/DDBJ whole genome shotgun (WGS) entry which is preliminary data.</text>
</comment>
<dbReference type="Proteomes" id="UP001333818">
    <property type="component" value="Unassembled WGS sequence"/>
</dbReference>
<keyword evidence="9" id="KW-1185">Reference proteome</keyword>